<reference evidence="2" key="2">
    <citation type="submission" date="2022-06" db="UniProtKB">
        <authorList>
            <consortium name="EnsemblMetazoa"/>
        </authorList>
    </citation>
    <scope>IDENTIFICATION</scope>
    <source>
        <strain evidence="2">DF5081</strain>
    </source>
</reference>
<dbReference type="Proteomes" id="UP000005237">
    <property type="component" value="Unassembled WGS sequence"/>
</dbReference>
<name>A0A8R1ELV0_CAEJA</name>
<organism evidence="2 3">
    <name type="scientific">Caenorhabditis japonica</name>
    <dbReference type="NCBI Taxonomy" id="281687"/>
    <lineage>
        <taxon>Eukaryota</taxon>
        <taxon>Metazoa</taxon>
        <taxon>Ecdysozoa</taxon>
        <taxon>Nematoda</taxon>
        <taxon>Chromadorea</taxon>
        <taxon>Rhabditida</taxon>
        <taxon>Rhabditina</taxon>
        <taxon>Rhabditomorpha</taxon>
        <taxon>Rhabditoidea</taxon>
        <taxon>Rhabditidae</taxon>
        <taxon>Peloderinae</taxon>
        <taxon>Caenorhabditis</taxon>
    </lineage>
</organism>
<evidence type="ECO:0000256" key="1">
    <source>
        <dbReference type="SAM" id="MobiDB-lite"/>
    </source>
</evidence>
<keyword evidence="3" id="KW-1185">Reference proteome</keyword>
<proteinExistence type="predicted"/>
<sequence length="163" mass="17857">MQLFRIKSASCPQLVYTEFTERPKLDGTKSAANWHQYRIKSAISERLVARKSTPRSASYLADAVCINLVCQGIVRGSSGFGRKSREAIPPALVPSSTDQKDEAPAKDEIVKQKSPPLPAPANASPGQTRHRHSILSRINFLPAPALNEIEPGKNTGQVIEKRD</sequence>
<dbReference type="AlphaFoldDB" id="A0A8R1ELV0"/>
<feature type="region of interest" description="Disordered" evidence="1">
    <location>
        <begin position="77"/>
        <end position="134"/>
    </location>
</feature>
<evidence type="ECO:0000313" key="3">
    <source>
        <dbReference type="Proteomes" id="UP000005237"/>
    </source>
</evidence>
<reference evidence="3" key="1">
    <citation type="submission" date="2010-08" db="EMBL/GenBank/DDBJ databases">
        <authorList>
            <consortium name="Caenorhabditis japonica Sequencing Consortium"/>
            <person name="Wilson R.K."/>
        </authorList>
    </citation>
    <scope>NUCLEOTIDE SEQUENCE [LARGE SCALE GENOMIC DNA]</scope>
    <source>
        <strain evidence="3">DF5081</strain>
    </source>
</reference>
<dbReference type="EnsemblMetazoa" id="CJA36238.1">
    <property type="protein sequence ID" value="CJA36238.1"/>
    <property type="gene ID" value="WBGene00212085"/>
</dbReference>
<evidence type="ECO:0000313" key="2">
    <source>
        <dbReference type="EnsemblMetazoa" id="CJA36238.1"/>
    </source>
</evidence>
<feature type="compositionally biased region" description="Basic and acidic residues" evidence="1">
    <location>
        <begin position="98"/>
        <end position="111"/>
    </location>
</feature>
<accession>A0A8R1ELV0</accession>
<protein>
    <submittedName>
        <fullName evidence="2">Uncharacterized protein</fullName>
    </submittedName>
</protein>